<sequence>MMSCEAPKEIGLPPEVIADVKFVDTLTVRSSTVLLDSVRTSNAQRILVGVYNDPIFGKVKAQSFVEFTSTLNLNLNADGTTNTNVYAFDSVSISLSYNYYYGDTLKPFQMAVHRLTDTLLTSKMYYNNSTMPYSSTPLVSHTFNPTPRTSSLVTMRLPDAFGQEIFALNGKPEASTIAKFTQTIKGLTFVPAATNASVIGISPQSTGITLNLFYHNTADTIALVKTFFINKRFNHVEADRQGTALSKIQPLKPLAASETGGLNYIQDALGIVTKLEIPYLQELFKQKGIAINRAELLITPTWPEGTNSIYTLPIGLALAETDASNRLLRTKGDTELLVPMDATTFQSYILPQVVVYSTKTRNYNFILTTYLQALAVGFKKNPGLLLMPISNALDVQSYSTSGQPVKNYYPLMNNKLDRLTINPSKENIKLMLFYTTAQ</sequence>
<gene>
    <name evidence="1" type="ORF">FHS57_005780</name>
</gene>
<evidence type="ECO:0000313" key="1">
    <source>
        <dbReference type="EMBL" id="MBB3841751.1"/>
    </source>
</evidence>
<accession>A0A7W5ZTD3</accession>
<evidence type="ECO:0000313" key="2">
    <source>
        <dbReference type="Proteomes" id="UP000541352"/>
    </source>
</evidence>
<organism evidence="1 2">
    <name type="scientific">Runella defluvii</name>
    <dbReference type="NCBI Taxonomy" id="370973"/>
    <lineage>
        <taxon>Bacteria</taxon>
        <taxon>Pseudomonadati</taxon>
        <taxon>Bacteroidota</taxon>
        <taxon>Cytophagia</taxon>
        <taxon>Cytophagales</taxon>
        <taxon>Spirosomataceae</taxon>
        <taxon>Runella</taxon>
    </lineage>
</organism>
<evidence type="ECO:0008006" key="3">
    <source>
        <dbReference type="Google" id="ProtNLM"/>
    </source>
</evidence>
<name>A0A7W5ZTD3_9BACT</name>
<dbReference type="InterPro" id="IPR025366">
    <property type="entry name" value="DUF4270"/>
</dbReference>
<proteinExistence type="predicted"/>
<dbReference type="AlphaFoldDB" id="A0A7W5ZTD3"/>
<dbReference type="Proteomes" id="UP000541352">
    <property type="component" value="Unassembled WGS sequence"/>
</dbReference>
<keyword evidence="2" id="KW-1185">Reference proteome</keyword>
<protein>
    <recommendedName>
        <fullName evidence="3">DUF4270 family protein</fullName>
    </recommendedName>
</protein>
<comment type="caution">
    <text evidence="1">The sequence shown here is derived from an EMBL/GenBank/DDBJ whole genome shotgun (WGS) entry which is preliminary data.</text>
</comment>
<reference evidence="1 2" key="1">
    <citation type="submission" date="2020-08" db="EMBL/GenBank/DDBJ databases">
        <title>Genomic Encyclopedia of Type Strains, Phase IV (KMG-IV): sequencing the most valuable type-strain genomes for metagenomic binning, comparative biology and taxonomic classification.</title>
        <authorList>
            <person name="Goeker M."/>
        </authorList>
    </citation>
    <scope>NUCLEOTIDE SEQUENCE [LARGE SCALE GENOMIC DNA]</scope>
    <source>
        <strain evidence="1 2">DSM 17976</strain>
    </source>
</reference>
<dbReference type="EMBL" id="JACIBY010000020">
    <property type="protein sequence ID" value="MBB3841751.1"/>
    <property type="molecule type" value="Genomic_DNA"/>
</dbReference>
<dbReference type="Pfam" id="PF14092">
    <property type="entry name" value="DUF4270"/>
    <property type="match status" value="1"/>
</dbReference>